<dbReference type="EMBL" id="JAGGNH010000004">
    <property type="protein sequence ID" value="KAJ0975168.1"/>
    <property type="molecule type" value="Genomic_DNA"/>
</dbReference>
<organism evidence="2 3">
    <name type="scientific">Dioscorea zingiberensis</name>
    <dbReference type="NCBI Taxonomy" id="325984"/>
    <lineage>
        <taxon>Eukaryota</taxon>
        <taxon>Viridiplantae</taxon>
        <taxon>Streptophyta</taxon>
        <taxon>Embryophyta</taxon>
        <taxon>Tracheophyta</taxon>
        <taxon>Spermatophyta</taxon>
        <taxon>Magnoliopsida</taxon>
        <taxon>Liliopsida</taxon>
        <taxon>Dioscoreales</taxon>
        <taxon>Dioscoreaceae</taxon>
        <taxon>Dioscorea</taxon>
    </lineage>
</organism>
<reference evidence="2" key="2">
    <citation type="journal article" date="2022" name="Hortic Res">
        <title>The genome of Dioscorea zingiberensis sheds light on the biosynthesis, origin and evolution of the medicinally important diosgenin saponins.</title>
        <authorList>
            <person name="Li Y."/>
            <person name="Tan C."/>
            <person name="Li Z."/>
            <person name="Guo J."/>
            <person name="Li S."/>
            <person name="Chen X."/>
            <person name="Wang C."/>
            <person name="Dai X."/>
            <person name="Yang H."/>
            <person name="Song W."/>
            <person name="Hou L."/>
            <person name="Xu J."/>
            <person name="Tong Z."/>
            <person name="Xu A."/>
            <person name="Yuan X."/>
            <person name="Wang W."/>
            <person name="Yang Q."/>
            <person name="Chen L."/>
            <person name="Sun Z."/>
            <person name="Wang K."/>
            <person name="Pan B."/>
            <person name="Chen J."/>
            <person name="Bao Y."/>
            <person name="Liu F."/>
            <person name="Qi X."/>
            <person name="Gang D.R."/>
            <person name="Wen J."/>
            <person name="Li J."/>
        </authorList>
    </citation>
    <scope>NUCLEOTIDE SEQUENCE</scope>
    <source>
        <strain evidence="2">Dzin_1.0</strain>
    </source>
</reference>
<evidence type="ECO:0000313" key="3">
    <source>
        <dbReference type="Proteomes" id="UP001085076"/>
    </source>
</evidence>
<sequence length="231" mass="24710">MRPPPLAEDTTGEILHNNRLLDAAAITFRAPPSSTASKTSPGMSLASSSSPNTRGAAMMVILKVLSAFLSRNLILTKLKVINPVITDRMGLVMVLDVCEKGSLRAFPQVLYVDFEGSLEDSRFSFVGGTLEARWPAARMEGRRYGGRELVSSRGGGAPPTVQNPCFSLAVIHSIGCLSKIHELSLPRNLLFGLIPLEIARGCAFKIYDLRGNRLSSSIPGISPSSATLSSP</sequence>
<keyword evidence="3" id="KW-1185">Reference proteome</keyword>
<gene>
    <name evidence="2" type="ORF">J5N97_017133</name>
</gene>
<name>A0A9D5HG98_9LILI</name>
<dbReference type="Proteomes" id="UP001085076">
    <property type="component" value="Miscellaneous, Linkage group lg04"/>
</dbReference>
<feature type="region of interest" description="Disordered" evidence="1">
    <location>
        <begin position="31"/>
        <end position="52"/>
    </location>
</feature>
<comment type="caution">
    <text evidence="2">The sequence shown here is derived from an EMBL/GenBank/DDBJ whole genome shotgun (WGS) entry which is preliminary data.</text>
</comment>
<dbReference type="AlphaFoldDB" id="A0A9D5HG98"/>
<feature type="compositionally biased region" description="Low complexity" evidence="1">
    <location>
        <begin position="31"/>
        <end position="50"/>
    </location>
</feature>
<evidence type="ECO:0000256" key="1">
    <source>
        <dbReference type="SAM" id="MobiDB-lite"/>
    </source>
</evidence>
<accession>A0A9D5HG98</accession>
<evidence type="ECO:0000313" key="2">
    <source>
        <dbReference type="EMBL" id="KAJ0975168.1"/>
    </source>
</evidence>
<proteinExistence type="predicted"/>
<reference evidence="2" key="1">
    <citation type="submission" date="2021-03" db="EMBL/GenBank/DDBJ databases">
        <authorList>
            <person name="Li Z."/>
            <person name="Yang C."/>
        </authorList>
    </citation>
    <scope>NUCLEOTIDE SEQUENCE</scope>
    <source>
        <strain evidence="2">Dzin_1.0</strain>
        <tissue evidence="2">Leaf</tissue>
    </source>
</reference>
<protein>
    <submittedName>
        <fullName evidence="2">Uncharacterized protein</fullName>
    </submittedName>
</protein>